<proteinExistence type="predicted"/>
<feature type="domain" description="DNA-binding transcriptional repressor CapW winged helix-turn-helix" evidence="1">
    <location>
        <begin position="8"/>
        <end position="68"/>
    </location>
</feature>
<dbReference type="RefSeq" id="WP_189380214.1">
    <property type="nucleotide sequence ID" value="NZ_BMYI01000001.1"/>
</dbReference>
<evidence type="ECO:0000259" key="1">
    <source>
        <dbReference type="Pfam" id="PF26109"/>
    </source>
</evidence>
<name>A0ABQ3F7Z8_9RHOB</name>
<reference evidence="3" key="1">
    <citation type="journal article" date="2019" name="Int. J. Syst. Evol. Microbiol.">
        <title>The Global Catalogue of Microorganisms (GCM) 10K type strain sequencing project: providing services to taxonomists for standard genome sequencing and annotation.</title>
        <authorList>
            <consortium name="The Broad Institute Genomics Platform"/>
            <consortium name="The Broad Institute Genome Sequencing Center for Infectious Disease"/>
            <person name="Wu L."/>
            <person name="Ma J."/>
        </authorList>
    </citation>
    <scope>NUCLEOTIDE SEQUENCE [LARGE SCALE GENOMIC DNA]</scope>
    <source>
        <strain evidence="3">KCTC 23298</strain>
    </source>
</reference>
<dbReference type="EMBL" id="BMYI01000001">
    <property type="protein sequence ID" value="GHC12704.1"/>
    <property type="molecule type" value="Genomic_DNA"/>
</dbReference>
<accession>A0ABQ3F7Z8</accession>
<keyword evidence="3" id="KW-1185">Reference proteome</keyword>
<dbReference type="InterPro" id="IPR059019">
    <property type="entry name" value="WHD_CapW"/>
</dbReference>
<dbReference type="Proteomes" id="UP000658305">
    <property type="component" value="Unassembled WGS sequence"/>
</dbReference>
<dbReference type="Pfam" id="PF26109">
    <property type="entry name" value="WHD_BrxR"/>
    <property type="match status" value="1"/>
</dbReference>
<sequence length="99" mass="11121">MTDLTHAQQTRMIWIDARIVGAGRLNRSDIIAAFKVSAQQAAADIGMYNRLHPGRLRYDRRAKTYHANRGTLPAYPADLRLTVAHSVEAVAQVLEVRHD</sequence>
<protein>
    <recommendedName>
        <fullName evidence="1">DNA-binding transcriptional repressor CapW winged helix-turn-helix domain-containing protein</fullName>
    </recommendedName>
</protein>
<gene>
    <name evidence="2" type="ORF">GCM10007291_07500</name>
</gene>
<evidence type="ECO:0000313" key="2">
    <source>
        <dbReference type="EMBL" id="GHC12704.1"/>
    </source>
</evidence>
<evidence type="ECO:0000313" key="3">
    <source>
        <dbReference type="Proteomes" id="UP000658305"/>
    </source>
</evidence>
<organism evidence="2 3">
    <name type="scientific">Gemmobacter nanjingensis</name>
    <dbReference type="NCBI Taxonomy" id="488454"/>
    <lineage>
        <taxon>Bacteria</taxon>
        <taxon>Pseudomonadati</taxon>
        <taxon>Pseudomonadota</taxon>
        <taxon>Alphaproteobacteria</taxon>
        <taxon>Rhodobacterales</taxon>
        <taxon>Paracoccaceae</taxon>
        <taxon>Gemmobacter</taxon>
    </lineage>
</organism>
<comment type="caution">
    <text evidence="2">The sequence shown here is derived from an EMBL/GenBank/DDBJ whole genome shotgun (WGS) entry which is preliminary data.</text>
</comment>